<feature type="domain" description="Retrotransposon gag" evidence="1">
    <location>
        <begin position="38"/>
        <end position="92"/>
    </location>
</feature>
<dbReference type="EMBL" id="JAHRHJ020000002">
    <property type="protein sequence ID" value="KAH9326512.1"/>
    <property type="molecule type" value="Genomic_DNA"/>
</dbReference>
<dbReference type="AlphaFoldDB" id="A0AA38LMA3"/>
<comment type="caution">
    <text evidence="2">The sequence shown here is derived from an EMBL/GenBank/DDBJ whole genome shotgun (WGS) entry which is preliminary data.</text>
</comment>
<name>A0AA38LMA3_TAXCH</name>
<dbReference type="Proteomes" id="UP000824469">
    <property type="component" value="Unassembled WGS sequence"/>
</dbReference>
<gene>
    <name evidence="2" type="ORF">KI387_006690</name>
</gene>
<keyword evidence="3" id="KW-1185">Reference proteome</keyword>
<feature type="non-terminal residue" evidence="2">
    <location>
        <position position="1"/>
    </location>
</feature>
<proteinExistence type="predicted"/>
<evidence type="ECO:0000313" key="2">
    <source>
        <dbReference type="EMBL" id="KAH9326512.1"/>
    </source>
</evidence>
<evidence type="ECO:0000259" key="1">
    <source>
        <dbReference type="Pfam" id="PF03732"/>
    </source>
</evidence>
<evidence type="ECO:0000313" key="3">
    <source>
        <dbReference type="Proteomes" id="UP000824469"/>
    </source>
</evidence>
<dbReference type="Pfam" id="PF03732">
    <property type="entry name" value="Retrotrans_gag"/>
    <property type="match status" value="1"/>
</dbReference>
<protein>
    <recommendedName>
        <fullName evidence="1">Retrotransposon gag domain-containing protein</fullName>
    </recommendedName>
</protein>
<feature type="non-terminal residue" evidence="2">
    <location>
        <position position="99"/>
    </location>
</feature>
<accession>A0AA38LMA3</accession>
<organism evidence="2 3">
    <name type="scientific">Taxus chinensis</name>
    <name type="common">Chinese yew</name>
    <name type="synonym">Taxus wallichiana var. chinensis</name>
    <dbReference type="NCBI Taxonomy" id="29808"/>
    <lineage>
        <taxon>Eukaryota</taxon>
        <taxon>Viridiplantae</taxon>
        <taxon>Streptophyta</taxon>
        <taxon>Embryophyta</taxon>
        <taxon>Tracheophyta</taxon>
        <taxon>Spermatophyta</taxon>
        <taxon>Pinopsida</taxon>
        <taxon>Pinidae</taxon>
        <taxon>Conifers II</taxon>
        <taxon>Cupressales</taxon>
        <taxon>Taxaceae</taxon>
        <taxon>Taxus</taxon>
    </lineage>
</organism>
<dbReference type="PANTHER" id="PTHR33223">
    <property type="entry name" value="CCHC-TYPE DOMAIN-CONTAINING PROTEIN"/>
    <property type="match status" value="1"/>
</dbReference>
<sequence>KSFPKFRGDGKVHPDEHIAAFIVACGILGVEHEDVSVRIFVETLQDNVVDWFYHLPVGTITNWNTMTTQFEQRFKPAEDVHALLAQISHIKKEPFEPMR</sequence>
<dbReference type="PANTHER" id="PTHR33223:SF6">
    <property type="entry name" value="CCHC-TYPE DOMAIN-CONTAINING PROTEIN"/>
    <property type="match status" value="1"/>
</dbReference>
<reference evidence="2 3" key="1">
    <citation type="journal article" date="2021" name="Nat. Plants">
        <title>The Taxus genome provides insights into paclitaxel biosynthesis.</title>
        <authorList>
            <person name="Xiong X."/>
            <person name="Gou J."/>
            <person name="Liao Q."/>
            <person name="Li Y."/>
            <person name="Zhou Q."/>
            <person name="Bi G."/>
            <person name="Li C."/>
            <person name="Du R."/>
            <person name="Wang X."/>
            <person name="Sun T."/>
            <person name="Guo L."/>
            <person name="Liang H."/>
            <person name="Lu P."/>
            <person name="Wu Y."/>
            <person name="Zhang Z."/>
            <person name="Ro D.K."/>
            <person name="Shang Y."/>
            <person name="Huang S."/>
            <person name="Yan J."/>
        </authorList>
    </citation>
    <scope>NUCLEOTIDE SEQUENCE [LARGE SCALE GENOMIC DNA]</scope>
    <source>
        <strain evidence="2">Ta-2019</strain>
    </source>
</reference>
<dbReference type="InterPro" id="IPR005162">
    <property type="entry name" value="Retrotrans_gag_dom"/>
</dbReference>